<dbReference type="Pfam" id="PF14520">
    <property type="entry name" value="HHH_5"/>
    <property type="match status" value="1"/>
</dbReference>
<evidence type="ECO:0000256" key="2">
    <source>
        <dbReference type="ARBA" id="ARBA00022763"/>
    </source>
</evidence>
<keyword evidence="2" id="KW-0227">DNA damage</keyword>
<organism evidence="7">
    <name type="scientific">Caldithrix abyssi</name>
    <dbReference type="NCBI Taxonomy" id="187145"/>
    <lineage>
        <taxon>Bacteria</taxon>
        <taxon>Pseudomonadati</taxon>
        <taxon>Calditrichota</taxon>
        <taxon>Calditrichia</taxon>
        <taxon>Calditrichales</taxon>
        <taxon>Calditrichaceae</taxon>
        <taxon>Caldithrix</taxon>
    </lineage>
</organism>
<keyword evidence="3" id="KW-0238">DNA-binding</keyword>
<reference evidence="7" key="1">
    <citation type="journal article" date="2020" name="mSystems">
        <title>Genome- and Community-Level Interaction Insights into Carbon Utilization and Element Cycling Functions of Hydrothermarchaeota in Hydrothermal Sediment.</title>
        <authorList>
            <person name="Zhou Z."/>
            <person name="Liu Y."/>
            <person name="Xu W."/>
            <person name="Pan J."/>
            <person name="Luo Z.H."/>
            <person name="Li M."/>
        </authorList>
    </citation>
    <scope>NUCLEOTIDE SEQUENCE [LARGE SCALE GENOMIC DNA]</scope>
    <source>
        <strain evidence="7">HyVt-76</strain>
    </source>
</reference>
<dbReference type="HAMAP" id="MF_00031">
    <property type="entry name" value="DNA_HJ_migration_RuvA"/>
    <property type="match status" value="1"/>
</dbReference>
<dbReference type="GO" id="GO:0003677">
    <property type="term" value="F:DNA binding"/>
    <property type="evidence" value="ECO:0007669"/>
    <property type="project" value="UniProtKB-KW"/>
</dbReference>
<dbReference type="GO" id="GO:0005524">
    <property type="term" value="F:ATP binding"/>
    <property type="evidence" value="ECO:0007669"/>
    <property type="project" value="InterPro"/>
</dbReference>
<evidence type="ECO:0000259" key="6">
    <source>
        <dbReference type="SMART" id="SM00278"/>
    </source>
</evidence>
<evidence type="ECO:0000256" key="1">
    <source>
        <dbReference type="ARBA" id="ARBA00022490"/>
    </source>
</evidence>
<dbReference type="GO" id="GO:0006310">
    <property type="term" value="P:DNA recombination"/>
    <property type="evidence" value="ECO:0007669"/>
    <property type="project" value="UniProtKB-KW"/>
</dbReference>
<dbReference type="InterPro" id="IPR003583">
    <property type="entry name" value="Hlx-hairpin-Hlx_DNA-bd_motif"/>
</dbReference>
<dbReference type="GO" id="GO:0009379">
    <property type="term" value="C:Holliday junction helicase complex"/>
    <property type="evidence" value="ECO:0007669"/>
    <property type="project" value="InterPro"/>
</dbReference>
<dbReference type="NCBIfam" id="TIGR00084">
    <property type="entry name" value="ruvA"/>
    <property type="match status" value="1"/>
</dbReference>
<dbReference type="SMART" id="SM00278">
    <property type="entry name" value="HhH1"/>
    <property type="match status" value="2"/>
</dbReference>
<dbReference type="Gene3D" id="1.10.150.20">
    <property type="entry name" value="5' to 3' exonuclease, C-terminal subdomain"/>
    <property type="match status" value="1"/>
</dbReference>
<dbReference type="AlphaFoldDB" id="A0A7V5H545"/>
<sequence>MIEYISGKIISNKSTEIILETNGFGYNIKVSLNTAQKLPAPGSLATLKTYLHVRENGIQLFGFAEEQERDLFLGLLSISGIGPKLALTLLSGLTVEQIQKAIHTQDVKALSSISGIGKKTAQRIIVELKDKIALPEVIGTDESSVVAAEPKTEVEKEAILALVSLGYTRGQATKAVAKVQKIHFSEKAEEIIK</sequence>
<proteinExistence type="inferred from homology"/>
<evidence type="ECO:0000256" key="4">
    <source>
        <dbReference type="ARBA" id="ARBA00023172"/>
    </source>
</evidence>
<dbReference type="InterPro" id="IPR000085">
    <property type="entry name" value="RuvA"/>
</dbReference>
<feature type="non-terminal residue" evidence="7">
    <location>
        <position position="193"/>
    </location>
</feature>
<dbReference type="Gene3D" id="2.40.50.140">
    <property type="entry name" value="Nucleic acid-binding proteins"/>
    <property type="match status" value="1"/>
</dbReference>
<dbReference type="SUPFAM" id="SSF46929">
    <property type="entry name" value="DNA helicase RuvA subunit, C-terminal domain"/>
    <property type="match status" value="1"/>
</dbReference>
<dbReference type="SUPFAM" id="SSF50249">
    <property type="entry name" value="Nucleic acid-binding proteins"/>
    <property type="match status" value="1"/>
</dbReference>
<dbReference type="Proteomes" id="UP000886111">
    <property type="component" value="Unassembled WGS sequence"/>
</dbReference>
<dbReference type="EMBL" id="DRTD01000574">
    <property type="protein sequence ID" value="HHE55655.1"/>
    <property type="molecule type" value="Genomic_DNA"/>
</dbReference>
<evidence type="ECO:0000256" key="3">
    <source>
        <dbReference type="ARBA" id="ARBA00023125"/>
    </source>
</evidence>
<evidence type="ECO:0000256" key="5">
    <source>
        <dbReference type="ARBA" id="ARBA00023204"/>
    </source>
</evidence>
<dbReference type="Pfam" id="PF01330">
    <property type="entry name" value="RuvA_N"/>
    <property type="match status" value="1"/>
</dbReference>
<keyword evidence="1" id="KW-0963">Cytoplasm</keyword>
<evidence type="ECO:0000313" key="7">
    <source>
        <dbReference type="EMBL" id="HHE55655.1"/>
    </source>
</evidence>
<dbReference type="Pfam" id="PF07499">
    <property type="entry name" value="RuvA_C"/>
    <property type="match status" value="1"/>
</dbReference>
<dbReference type="InterPro" id="IPR011114">
    <property type="entry name" value="RuvA_C"/>
</dbReference>
<dbReference type="CDD" id="cd14332">
    <property type="entry name" value="UBA_RuvA_C"/>
    <property type="match status" value="1"/>
</dbReference>
<dbReference type="InterPro" id="IPR013849">
    <property type="entry name" value="DNA_helicase_Holl-junc_RuvA_I"/>
</dbReference>
<dbReference type="GO" id="GO:0006281">
    <property type="term" value="P:DNA repair"/>
    <property type="evidence" value="ECO:0007669"/>
    <property type="project" value="UniProtKB-KW"/>
</dbReference>
<dbReference type="InterPro" id="IPR010994">
    <property type="entry name" value="RuvA_2-like"/>
</dbReference>
<keyword evidence="5" id="KW-0234">DNA repair</keyword>
<feature type="domain" description="Helix-hairpin-helix DNA-binding motif class 1" evidence="6">
    <location>
        <begin position="73"/>
        <end position="92"/>
    </location>
</feature>
<protein>
    <submittedName>
        <fullName evidence="7">Holliday junction branch migration protein RuvA</fullName>
    </submittedName>
</protein>
<keyword evidence="4" id="KW-0233">DNA recombination</keyword>
<accession>A0A7V5H545</accession>
<dbReference type="Gene3D" id="1.10.8.10">
    <property type="entry name" value="DNA helicase RuvA subunit, C-terminal domain"/>
    <property type="match status" value="1"/>
</dbReference>
<dbReference type="InterPro" id="IPR036267">
    <property type="entry name" value="RuvA_C_sf"/>
</dbReference>
<gene>
    <name evidence="7" type="primary">ruvA</name>
    <name evidence="7" type="ORF">ENL21_07725</name>
</gene>
<feature type="domain" description="Helix-hairpin-helix DNA-binding motif class 1" evidence="6">
    <location>
        <begin position="108"/>
        <end position="127"/>
    </location>
</feature>
<comment type="caution">
    <text evidence="7">The sequence shown here is derived from an EMBL/GenBank/DDBJ whole genome shotgun (WGS) entry which is preliminary data.</text>
</comment>
<dbReference type="GO" id="GO:0009378">
    <property type="term" value="F:four-way junction helicase activity"/>
    <property type="evidence" value="ECO:0007669"/>
    <property type="project" value="InterPro"/>
</dbReference>
<dbReference type="SUPFAM" id="SSF47781">
    <property type="entry name" value="RuvA domain 2-like"/>
    <property type="match status" value="1"/>
</dbReference>
<dbReference type="InterPro" id="IPR012340">
    <property type="entry name" value="NA-bd_OB-fold"/>
</dbReference>
<name>A0A7V5H545_CALAY</name>